<keyword evidence="4" id="KW-0418">Kinase</keyword>
<dbReference type="InterPro" id="IPR010559">
    <property type="entry name" value="Sig_transdc_His_kin_internal"/>
</dbReference>
<dbReference type="RefSeq" id="WP_195870406.1">
    <property type="nucleotide sequence ID" value="NZ_JADOET010000002.1"/>
</dbReference>
<accession>A0ABS0EFA6</accession>
<keyword evidence="2" id="KW-0472">Membrane</keyword>
<comment type="caution">
    <text evidence="4">The sequence shown here is derived from an EMBL/GenBank/DDBJ whole genome shotgun (WGS) entry which is preliminary data.</text>
</comment>
<dbReference type="Pfam" id="PF06580">
    <property type="entry name" value="His_kinase"/>
    <property type="match status" value="1"/>
</dbReference>
<dbReference type="Proteomes" id="UP000611215">
    <property type="component" value="Unassembled WGS sequence"/>
</dbReference>
<protein>
    <submittedName>
        <fullName evidence="4">Histidine kinase</fullName>
    </submittedName>
</protein>
<dbReference type="SUPFAM" id="SSF48452">
    <property type="entry name" value="TPR-like"/>
    <property type="match status" value="2"/>
</dbReference>
<dbReference type="InterPro" id="IPR019734">
    <property type="entry name" value="TPR_rpt"/>
</dbReference>
<proteinExistence type="predicted"/>
<dbReference type="PANTHER" id="PTHR34220:SF7">
    <property type="entry name" value="SENSOR HISTIDINE KINASE YPDA"/>
    <property type="match status" value="1"/>
</dbReference>
<reference evidence="4 5" key="1">
    <citation type="submission" date="2020-11" db="EMBL/GenBank/DDBJ databases">
        <title>Winogradskyella marina sp. nov., isolated from marine sediment.</title>
        <authorList>
            <person name="Bo J."/>
            <person name="Wang S."/>
            <person name="Song X."/>
            <person name="Du Z."/>
        </authorList>
    </citation>
    <scope>NUCLEOTIDE SEQUENCE [LARGE SCALE GENOMIC DNA]</scope>
    <source>
        <strain evidence="4 5">F6397</strain>
    </source>
</reference>
<dbReference type="InterPro" id="IPR050640">
    <property type="entry name" value="Bact_2-comp_sensor_kinase"/>
</dbReference>
<dbReference type="InterPro" id="IPR036890">
    <property type="entry name" value="HATPase_C_sf"/>
</dbReference>
<dbReference type="SMART" id="SM00028">
    <property type="entry name" value="TPR"/>
    <property type="match status" value="3"/>
</dbReference>
<keyword evidence="1" id="KW-0175">Coiled coil</keyword>
<feature type="domain" description="Signal transduction histidine kinase internal region" evidence="3">
    <location>
        <begin position="447"/>
        <end position="525"/>
    </location>
</feature>
<dbReference type="Gene3D" id="1.25.40.10">
    <property type="entry name" value="Tetratricopeptide repeat domain"/>
    <property type="match status" value="2"/>
</dbReference>
<dbReference type="PANTHER" id="PTHR34220">
    <property type="entry name" value="SENSOR HISTIDINE KINASE YPDA"/>
    <property type="match status" value="1"/>
</dbReference>
<dbReference type="SUPFAM" id="SSF55874">
    <property type="entry name" value="ATPase domain of HSP90 chaperone/DNA topoisomerase II/histidine kinase"/>
    <property type="match status" value="1"/>
</dbReference>
<dbReference type="Gene3D" id="3.30.565.10">
    <property type="entry name" value="Histidine kinase-like ATPase, C-terminal domain"/>
    <property type="match status" value="1"/>
</dbReference>
<feature type="coiled-coil region" evidence="1">
    <location>
        <begin position="428"/>
        <end position="457"/>
    </location>
</feature>
<evidence type="ECO:0000256" key="1">
    <source>
        <dbReference type="SAM" id="Coils"/>
    </source>
</evidence>
<evidence type="ECO:0000313" key="5">
    <source>
        <dbReference type="Proteomes" id="UP000611215"/>
    </source>
</evidence>
<evidence type="ECO:0000256" key="2">
    <source>
        <dbReference type="SAM" id="Phobius"/>
    </source>
</evidence>
<evidence type="ECO:0000313" key="4">
    <source>
        <dbReference type="EMBL" id="MBF8149134.1"/>
    </source>
</evidence>
<gene>
    <name evidence="4" type="ORF">ITJ86_04455</name>
</gene>
<keyword evidence="2" id="KW-0812">Transmembrane</keyword>
<feature type="transmembrane region" description="Helical" evidence="2">
    <location>
        <begin position="395"/>
        <end position="413"/>
    </location>
</feature>
<dbReference type="GO" id="GO:0016301">
    <property type="term" value="F:kinase activity"/>
    <property type="evidence" value="ECO:0007669"/>
    <property type="project" value="UniProtKB-KW"/>
</dbReference>
<dbReference type="InterPro" id="IPR011990">
    <property type="entry name" value="TPR-like_helical_dom_sf"/>
</dbReference>
<sequence length="654" mass="75624">MSTAQSISKLDSIKSLYNETTNDSLKITLEIELSRALHKNQHDEEQEYAYAKSAVERALQYKDTLLYARALDNHGLLYRFHQHYEEGLGLHIKAFDLIKNKNVKPYYKMRFSNNAGVAARYLQKYAMSVLYFMKALKIADKENDLRNISISCNGIGNALINISGREDEALLYFERALETEKTRDNSLGMAINYLSISDYYISKEKYNTARNYLDKLVVLNKKSGNDFGLALTYQSMGLAYLKECEDLGKSKSYFNNALGRFKILNDRHRQSDILLNLANIELKLNNTKQAEGYFLESLALAKELGQNDLASANSMSLSQIFENRNNYKKSLYYYKQSKAFEDSIKITDQNIKIEALTRQYNLEKKENQIQLLEKDKALRITAMENQKQLSERRKVTLLLLIVAFVMLLIVFLLQYRNYRTKKKTTAQIQKTEKEIMNAIYERNLAQAEILVTRLQVNPHFLFNSLNAIMYLIQSKQNLSAIKYLKIFSRYTRMVLETSTQHVISLQEELKLSSYYLMLEENRFEEGFMYEIKGDDCLEVQDAVIPPLLLQPFIENAIWHGLLPSTSDNKLLLIEIVPDSENLQIIIEDNGVGRNNNVKKSIKKPHKSMGMQIIQERVELYNQSSSDKINIEIVDKTDKDGQPAGTKVIINLLRH</sequence>
<organism evidence="4 5">
    <name type="scientific">Winogradskyella marina</name>
    <dbReference type="NCBI Taxonomy" id="2785530"/>
    <lineage>
        <taxon>Bacteria</taxon>
        <taxon>Pseudomonadati</taxon>
        <taxon>Bacteroidota</taxon>
        <taxon>Flavobacteriia</taxon>
        <taxon>Flavobacteriales</taxon>
        <taxon>Flavobacteriaceae</taxon>
        <taxon>Winogradskyella</taxon>
    </lineage>
</organism>
<keyword evidence="2" id="KW-1133">Transmembrane helix</keyword>
<keyword evidence="4" id="KW-0808">Transferase</keyword>
<dbReference type="EMBL" id="JADOET010000002">
    <property type="protein sequence ID" value="MBF8149134.1"/>
    <property type="molecule type" value="Genomic_DNA"/>
</dbReference>
<keyword evidence="5" id="KW-1185">Reference proteome</keyword>
<name>A0ABS0EFA6_9FLAO</name>
<evidence type="ECO:0000259" key="3">
    <source>
        <dbReference type="Pfam" id="PF06580"/>
    </source>
</evidence>